<accession>A0A0G0LZU9</accession>
<keyword evidence="1" id="KW-1133">Transmembrane helix</keyword>
<dbReference type="SUPFAM" id="SSF53448">
    <property type="entry name" value="Nucleotide-diphospho-sugar transferases"/>
    <property type="match status" value="1"/>
</dbReference>
<gene>
    <name evidence="3" type="ORF">UT23_C0029G0006</name>
</gene>
<dbReference type="InterPro" id="IPR001173">
    <property type="entry name" value="Glyco_trans_2-like"/>
</dbReference>
<feature type="domain" description="Glycosyltransferase 2-like" evidence="2">
    <location>
        <begin position="5"/>
        <end position="159"/>
    </location>
</feature>
<dbReference type="Gene3D" id="3.90.550.10">
    <property type="entry name" value="Spore Coat Polysaccharide Biosynthesis Protein SpsA, Chain A"/>
    <property type="match status" value="1"/>
</dbReference>
<comment type="caution">
    <text evidence="3">The sequence shown here is derived from an EMBL/GenBank/DDBJ whole genome shotgun (WGS) entry which is preliminary data.</text>
</comment>
<organism evidence="3 4">
    <name type="scientific">Candidatus Woesebacteria bacterium GW2011_GWA1_39_12</name>
    <dbReference type="NCBI Taxonomy" id="1618549"/>
    <lineage>
        <taxon>Bacteria</taxon>
        <taxon>Candidatus Woeseibacteriota</taxon>
    </lineage>
</organism>
<dbReference type="InterPro" id="IPR050834">
    <property type="entry name" value="Glycosyltransf_2"/>
</dbReference>
<keyword evidence="1" id="KW-0812">Transmembrane</keyword>
<dbReference type="EMBL" id="LBWA01000029">
    <property type="protein sequence ID" value="KKQ96567.1"/>
    <property type="molecule type" value="Genomic_DNA"/>
</dbReference>
<proteinExistence type="predicted"/>
<evidence type="ECO:0000313" key="4">
    <source>
        <dbReference type="Proteomes" id="UP000034325"/>
    </source>
</evidence>
<name>A0A0G0LZU9_9BACT</name>
<dbReference type="Pfam" id="PF00535">
    <property type="entry name" value="Glycos_transf_2"/>
    <property type="match status" value="1"/>
</dbReference>
<dbReference type="AlphaFoldDB" id="A0A0G0LZU9"/>
<sequence>MTKVSVIIPVYNEEKVIGECLESLVKQTFKNSEIIVVDDGSTDGSKAKIQNSRLFEQDHKGAGAARNLGAKNAVGEILVFVDADMIFDGNFIKNLIAPIVDGRAIGTFSKDEYLANSDNIWARLWNINRGLPAEKMISENYPDNQKVFRAILKRKFDEVGGFDEKAGYTDDWSLSEKLGVEAIMAKGAKFYHKNPDNLKEVFVQSKWMAKRKYKLGVVGNGIALLRVSLPVSIFIAIFKFFRRRRISFHFIIFKIISDMGQFVGILEFWFLGRTSK</sequence>
<feature type="transmembrane region" description="Helical" evidence="1">
    <location>
        <begin position="250"/>
        <end position="271"/>
    </location>
</feature>
<protein>
    <recommendedName>
        <fullName evidence="2">Glycosyltransferase 2-like domain-containing protein</fullName>
    </recommendedName>
</protein>
<dbReference type="Proteomes" id="UP000034325">
    <property type="component" value="Unassembled WGS sequence"/>
</dbReference>
<dbReference type="CDD" id="cd00761">
    <property type="entry name" value="Glyco_tranf_GTA_type"/>
    <property type="match status" value="1"/>
</dbReference>
<keyword evidence="1" id="KW-0472">Membrane</keyword>
<evidence type="ECO:0000313" key="3">
    <source>
        <dbReference type="EMBL" id="KKQ96567.1"/>
    </source>
</evidence>
<dbReference type="InterPro" id="IPR029044">
    <property type="entry name" value="Nucleotide-diphossugar_trans"/>
</dbReference>
<dbReference type="PANTHER" id="PTHR43685:SF2">
    <property type="entry name" value="GLYCOSYLTRANSFERASE 2-LIKE DOMAIN-CONTAINING PROTEIN"/>
    <property type="match status" value="1"/>
</dbReference>
<evidence type="ECO:0000259" key="2">
    <source>
        <dbReference type="Pfam" id="PF00535"/>
    </source>
</evidence>
<feature type="transmembrane region" description="Helical" evidence="1">
    <location>
        <begin position="215"/>
        <end position="238"/>
    </location>
</feature>
<evidence type="ECO:0000256" key="1">
    <source>
        <dbReference type="SAM" id="Phobius"/>
    </source>
</evidence>
<dbReference type="PANTHER" id="PTHR43685">
    <property type="entry name" value="GLYCOSYLTRANSFERASE"/>
    <property type="match status" value="1"/>
</dbReference>
<reference evidence="3 4" key="1">
    <citation type="journal article" date="2015" name="Nature">
        <title>rRNA introns, odd ribosomes, and small enigmatic genomes across a large radiation of phyla.</title>
        <authorList>
            <person name="Brown C.T."/>
            <person name="Hug L.A."/>
            <person name="Thomas B.C."/>
            <person name="Sharon I."/>
            <person name="Castelle C.J."/>
            <person name="Singh A."/>
            <person name="Wilkins M.J."/>
            <person name="Williams K.H."/>
            <person name="Banfield J.F."/>
        </authorList>
    </citation>
    <scope>NUCLEOTIDE SEQUENCE [LARGE SCALE GENOMIC DNA]</scope>
</reference>